<keyword evidence="9" id="KW-1185">Reference proteome</keyword>
<comment type="subcellular location">
    <subcellularLocation>
        <location evidence="7">Cytoplasm</location>
    </subcellularLocation>
</comment>
<dbReference type="EMBL" id="JAFCMP010000057">
    <property type="protein sequence ID" value="KAG5189081.1"/>
    <property type="molecule type" value="Genomic_DNA"/>
</dbReference>
<dbReference type="AlphaFoldDB" id="A0A835Z8D4"/>
<evidence type="ECO:0000256" key="5">
    <source>
        <dbReference type="ARBA" id="ARBA00022801"/>
    </source>
</evidence>
<sequence>MPGDLELVSEWRHFGGWMRQYAHESAAVGGLKMTFNVYLPPQAETGPVPVIYYLAGLTCTGETGAQKGHFAKAAAQRGVAIVYPDTSPRGAGVAGEDDDWDFGTGAGFYVDATQQPWSKHYRMYTYVREELPALVTEHLPIRKGKAGIFGHSMGGHGALTLAMRNTDKYASVSAFAPICNPLEVPWGVKALKGYLGDDRATRAEYDATNLMLEKGPFPSLGTILVDQGKADKFLDQQQLTPHVLQEACEKKGQSMQLRIHEGYDHSYYFVSSFGEEHINFHADALATL</sequence>
<evidence type="ECO:0000256" key="1">
    <source>
        <dbReference type="ARBA" id="ARBA00005622"/>
    </source>
</evidence>
<feature type="active site" description="Charge relay system" evidence="6">
    <location>
        <position position="231"/>
    </location>
</feature>
<evidence type="ECO:0000313" key="9">
    <source>
        <dbReference type="Proteomes" id="UP000664859"/>
    </source>
</evidence>
<dbReference type="Proteomes" id="UP000664859">
    <property type="component" value="Unassembled WGS sequence"/>
</dbReference>
<protein>
    <recommendedName>
        <fullName evidence="3 7">S-formylglutathione hydrolase</fullName>
        <ecNumber evidence="2 7">3.1.2.12</ecNumber>
    </recommendedName>
</protein>
<comment type="similarity">
    <text evidence="1 7">Belongs to the esterase D family.</text>
</comment>
<dbReference type="SUPFAM" id="SSF53474">
    <property type="entry name" value="alpha/beta-Hydrolases"/>
    <property type="match status" value="1"/>
</dbReference>
<dbReference type="NCBIfam" id="TIGR02821">
    <property type="entry name" value="fghA_ester_D"/>
    <property type="match status" value="1"/>
</dbReference>
<evidence type="ECO:0000256" key="2">
    <source>
        <dbReference type="ARBA" id="ARBA00012479"/>
    </source>
</evidence>
<evidence type="ECO:0000256" key="6">
    <source>
        <dbReference type="PIRSR" id="PIRSR614186-1"/>
    </source>
</evidence>
<proteinExistence type="inferred from homology"/>
<feature type="active site" description="Charge relay system" evidence="6">
    <location>
        <position position="152"/>
    </location>
</feature>
<comment type="caution">
    <text evidence="8">The sequence shown here is derived from an EMBL/GenBank/DDBJ whole genome shotgun (WGS) entry which is preliminary data.</text>
</comment>
<accession>A0A835Z8D4</accession>
<comment type="catalytic activity">
    <reaction evidence="7">
        <text>S-formylglutathione + H2O = formate + glutathione + H(+)</text>
        <dbReference type="Rhea" id="RHEA:14961"/>
        <dbReference type="ChEBI" id="CHEBI:15377"/>
        <dbReference type="ChEBI" id="CHEBI:15378"/>
        <dbReference type="ChEBI" id="CHEBI:15740"/>
        <dbReference type="ChEBI" id="CHEBI:57688"/>
        <dbReference type="ChEBI" id="CHEBI:57925"/>
        <dbReference type="EC" id="3.1.2.12"/>
    </reaction>
</comment>
<keyword evidence="5 7" id="KW-0378">Hydrolase</keyword>
<keyword evidence="4 7" id="KW-0719">Serine esterase</keyword>
<gene>
    <name evidence="8" type="ORF">JKP88DRAFT_23286</name>
</gene>
<dbReference type="InterPro" id="IPR014186">
    <property type="entry name" value="S-formylglutathione_hydrol"/>
</dbReference>
<dbReference type="InterPro" id="IPR000801">
    <property type="entry name" value="Esterase-like"/>
</dbReference>
<dbReference type="Gene3D" id="3.40.50.1820">
    <property type="entry name" value="alpha/beta hydrolase"/>
    <property type="match status" value="1"/>
</dbReference>
<dbReference type="EC" id="3.1.2.12" evidence="2 7"/>
<dbReference type="PANTHER" id="PTHR10061:SF0">
    <property type="entry name" value="S-FORMYLGLUTATHIONE HYDROLASE"/>
    <property type="match status" value="1"/>
</dbReference>
<keyword evidence="7" id="KW-0963">Cytoplasm</keyword>
<feature type="active site" description="Charge relay system" evidence="6">
    <location>
        <position position="265"/>
    </location>
</feature>
<evidence type="ECO:0000256" key="3">
    <source>
        <dbReference type="ARBA" id="ARBA00016774"/>
    </source>
</evidence>
<evidence type="ECO:0000256" key="7">
    <source>
        <dbReference type="RuleBase" id="RU363068"/>
    </source>
</evidence>
<comment type="function">
    <text evidence="7">Serine hydrolase involved in the detoxification of formaldehyde.</text>
</comment>
<dbReference type="FunFam" id="3.40.50.1820:FF:000002">
    <property type="entry name" value="S-formylglutathione hydrolase"/>
    <property type="match status" value="1"/>
</dbReference>
<dbReference type="GO" id="GO:0052689">
    <property type="term" value="F:carboxylic ester hydrolase activity"/>
    <property type="evidence" value="ECO:0007669"/>
    <property type="project" value="UniProtKB-KW"/>
</dbReference>
<dbReference type="GO" id="GO:0046294">
    <property type="term" value="P:formaldehyde catabolic process"/>
    <property type="evidence" value="ECO:0007669"/>
    <property type="project" value="InterPro"/>
</dbReference>
<reference evidence="8" key="1">
    <citation type="submission" date="2021-02" db="EMBL/GenBank/DDBJ databases">
        <title>First Annotated Genome of the Yellow-green Alga Tribonema minus.</title>
        <authorList>
            <person name="Mahan K.M."/>
        </authorList>
    </citation>
    <scope>NUCLEOTIDE SEQUENCE</scope>
    <source>
        <strain evidence="8">UTEX B ZZ1240</strain>
    </source>
</reference>
<dbReference type="Pfam" id="PF00756">
    <property type="entry name" value="Esterase"/>
    <property type="match status" value="1"/>
</dbReference>
<dbReference type="InterPro" id="IPR029058">
    <property type="entry name" value="AB_hydrolase_fold"/>
</dbReference>
<dbReference type="OrthoDB" id="420518at2759"/>
<evidence type="ECO:0000256" key="4">
    <source>
        <dbReference type="ARBA" id="ARBA00022487"/>
    </source>
</evidence>
<dbReference type="PANTHER" id="PTHR10061">
    <property type="entry name" value="S-FORMYLGLUTATHIONE HYDROLASE"/>
    <property type="match status" value="1"/>
</dbReference>
<organism evidence="8 9">
    <name type="scientific">Tribonema minus</name>
    <dbReference type="NCBI Taxonomy" id="303371"/>
    <lineage>
        <taxon>Eukaryota</taxon>
        <taxon>Sar</taxon>
        <taxon>Stramenopiles</taxon>
        <taxon>Ochrophyta</taxon>
        <taxon>PX clade</taxon>
        <taxon>Xanthophyceae</taxon>
        <taxon>Tribonematales</taxon>
        <taxon>Tribonemataceae</taxon>
        <taxon>Tribonema</taxon>
    </lineage>
</organism>
<dbReference type="GO" id="GO:0018738">
    <property type="term" value="F:S-formylglutathione hydrolase activity"/>
    <property type="evidence" value="ECO:0007669"/>
    <property type="project" value="UniProtKB-EC"/>
</dbReference>
<dbReference type="GO" id="GO:0005829">
    <property type="term" value="C:cytosol"/>
    <property type="evidence" value="ECO:0007669"/>
    <property type="project" value="TreeGrafter"/>
</dbReference>
<evidence type="ECO:0000313" key="8">
    <source>
        <dbReference type="EMBL" id="KAG5189081.1"/>
    </source>
</evidence>
<name>A0A835Z8D4_9STRA</name>